<reference evidence="2" key="1">
    <citation type="submission" date="2010-08" db="EMBL/GenBank/DDBJ databases">
        <authorList>
            <consortium name="Caenorhabditis japonica Sequencing Consortium"/>
            <person name="Wilson R.K."/>
        </authorList>
    </citation>
    <scope>NUCLEOTIDE SEQUENCE [LARGE SCALE GENOMIC DNA]</scope>
    <source>
        <strain evidence="2">DF5081</strain>
    </source>
</reference>
<reference evidence="1" key="2">
    <citation type="submission" date="2022-06" db="UniProtKB">
        <authorList>
            <consortium name="EnsemblMetazoa"/>
        </authorList>
    </citation>
    <scope>IDENTIFICATION</scope>
    <source>
        <strain evidence="1">DF5081</strain>
    </source>
</reference>
<evidence type="ECO:0000313" key="2">
    <source>
        <dbReference type="Proteomes" id="UP000005237"/>
    </source>
</evidence>
<keyword evidence="2" id="KW-1185">Reference proteome</keyword>
<sequence>MFVSAVTSTPINSSARRITYGIKTTNMKRYKFSHHVECSNPRRPFCSAFCAMRRKVAAWIRVIGNLIAAHRKVVDRLIDAAVKRNPALCEKNNLKKDILRQYK</sequence>
<dbReference type="AlphaFoldDB" id="A0A8R1E618"/>
<organism evidence="1 2">
    <name type="scientific">Caenorhabditis japonica</name>
    <dbReference type="NCBI Taxonomy" id="281687"/>
    <lineage>
        <taxon>Eukaryota</taxon>
        <taxon>Metazoa</taxon>
        <taxon>Ecdysozoa</taxon>
        <taxon>Nematoda</taxon>
        <taxon>Chromadorea</taxon>
        <taxon>Rhabditida</taxon>
        <taxon>Rhabditina</taxon>
        <taxon>Rhabditomorpha</taxon>
        <taxon>Rhabditoidea</taxon>
        <taxon>Rhabditidae</taxon>
        <taxon>Peloderinae</taxon>
        <taxon>Caenorhabditis</taxon>
    </lineage>
</organism>
<evidence type="ECO:0000313" key="1">
    <source>
        <dbReference type="EnsemblMetazoa" id="CJA20584b.1"/>
    </source>
</evidence>
<protein>
    <submittedName>
        <fullName evidence="1">Uncharacterized protein</fullName>
    </submittedName>
</protein>
<accession>A0A8R1E618</accession>
<dbReference type="Proteomes" id="UP000005237">
    <property type="component" value="Unassembled WGS sequence"/>
</dbReference>
<dbReference type="EnsemblMetazoa" id="CJA20584b.1">
    <property type="protein sequence ID" value="CJA20584b.1"/>
    <property type="gene ID" value="WBGene00176156"/>
</dbReference>
<name>A0A8R1E618_CAEJA</name>
<proteinExistence type="predicted"/>